<name>A0ABR6BEK1_9PSEU</name>
<keyword evidence="1" id="KW-0472">Membrane</keyword>
<dbReference type="PANTHER" id="PTHR37305:SF1">
    <property type="entry name" value="MEMBRANE PROTEIN"/>
    <property type="match status" value="1"/>
</dbReference>
<evidence type="ECO:0000313" key="2">
    <source>
        <dbReference type="EMBL" id="MBA8925300.1"/>
    </source>
</evidence>
<feature type="transmembrane region" description="Helical" evidence="1">
    <location>
        <begin position="158"/>
        <end position="185"/>
    </location>
</feature>
<feature type="transmembrane region" description="Helical" evidence="1">
    <location>
        <begin position="60"/>
        <end position="79"/>
    </location>
</feature>
<keyword evidence="1" id="KW-1133">Transmembrane helix</keyword>
<dbReference type="EMBL" id="JACJID010000002">
    <property type="protein sequence ID" value="MBA8925300.1"/>
    <property type="molecule type" value="Genomic_DNA"/>
</dbReference>
<dbReference type="Proteomes" id="UP000517916">
    <property type="component" value="Unassembled WGS sequence"/>
</dbReference>
<dbReference type="Pfam" id="PF12730">
    <property type="entry name" value="ABC2_membrane_4"/>
    <property type="match status" value="1"/>
</dbReference>
<keyword evidence="1" id="KW-0812">Transmembrane</keyword>
<gene>
    <name evidence="2" type="ORF">BC739_002499</name>
</gene>
<feature type="transmembrane region" description="Helical" evidence="1">
    <location>
        <begin position="205"/>
        <end position="225"/>
    </location>
</feature>
<sequence length="313" mass="32920">MSEQHGVHTDPGAIADLVDAAEQDHTVVGRDGAVSSYRARRTLRLGVELRRQLRRKRTQLTLGFLAVLPFLLLIAFKIAPTSGSTGQRTASSAFVDLATASGLNFVVFALFASASFLLVVVVALFFGDTVASEASWSSLKYLLAMPVPRGRLLRQKALVSGLLALGGLVLLPAVALVVGLVWYGSGELVSTTGEALPFGTGLGRVALAVAYLAVSLVWVAGLALLLSVSTDAPLGAVGGAVLVSILSQILDSITALGDLREYLPTHYAFAWSDLLGSEVDWGDMTRGVFSSLAFGAVFLALAVRRFTTKDITS</sequence>
<organism evidence="2 3">
    <name type="scientific">Kutzneria viridogrisea</name>
    <dbReference type="NCBI Taxonomy" id="47990"/>
    <lineage>
        <taxon>Bacteria</taxon>
        <taxon>Bacillati</taxon>
        <taxon>Actinomycetota</taxon>
        <taxon>Actinomycetes</taxon>
        <taxon>Pseudonocardiales</taxon>
        <taxon>Pseudonocardiaceae</taxon>
        <taxon>Kutzneria</taxon>
    </lineage>
</organism>
<feature type="transmembrane region" description="Helical" evidence="1">
    <location>
        <begin position="284"/>
        <end position="303"/>
    </location>
</feature>
<reference evidence="2 3" key="1">
    <citation type="submission" date="2020-08" db="EMBL/GenBank/DDBJ databases">
        <title>Genomic Encyclopedia of Archaeal and Bacterial Type Strains, Phase II (KMG-II): from individual species to whole genera.</title>
        <authorList>
            <person name="Goeker M."/>
        </authorList>
    </citation>
    <scope>NUCLEOTIDE SEQUENCE [LARGE SCALE GENOMIC DNA]</scope>
    <source>
        <strain evidence="2 3">DSM 43850</strain>
    </source>
</reference>
<dbReference type="PANTHER" id="PTHR37305">
    <property type="entry name" value="INTEGRAL MEMBRANE PROTEIN-RELATED"/>
    <property type="match status" value="1"/>
</dbReference>
<feature type="transmembrane region" description="Helical" evidence="1">
    <location>
        <begin position="232"/>
        <end position="250"/>
    </location>
</feature>
<evidence type="ECO:0000313" key="3">
    <source>
        <dbReference type="Proteomes" id="UP000517916"/>
    </source>
</evidence>
<comment type="caution">
    <text evidence="2">The sequence shown here is derived from an EMBL/GenBank/DDBJ whole genome shotgun (WGS) entry which is preliminary data.</text>
</comment>
<protein>
    <submittedName>
        <fullName evidence="2">ABC-2 type transport system permease protein</fullName>
    </submittedName>
</protein>
<keyword evidence="3" id="KW-1185">Reference proteome</keyword>
<dbReference type="RefSeq" id="WP_025359995.1">
    <property type="nucleotide sequence ID" value="NZ_BAAABQ010000084.1"/>
</dbReference>
<evidence type="ECO:0000256" key="1">
    <source>
        <dbReference type="SAM" id="Phobius"/>
    </source>
</evidence>
<accession>A0ABR6BEK1</accession>
<proteinExistence type="predicted"/>
<feature type="transmembrane region" description="Helical" evidence="1">
    <location>
        <begin position="105"/>
        <end position="126"/>
    </location>
</feature>